<evidence type="ECO:0000313" key="3">
    <source>
        <dbReference type="EMBL" id="CEH16575.1"/>
    </source>
</evidence>
<dbReference type="GO" id="GO:0016614">
    <property type="term" value="F:oxidoreductase activity, acting on CH-OH group of donors"/>
    <property type="evidence" value="ECO:0007669"/>
    <property type="project" value="UniProtKB-ARBA"/>
</dbReference>
<reference evidence="3 4" key="1">
    <citation type="submission" date="2014-09" db="EMBL/GenBank/DDBJ databases">
        <authorList>
            <person name="Magalhaes I.L.F."/>
            <person name="Oliveira U."/>
            <person name="Santos F.R."/>
            <person name="Vidigal T.H.D.A."/>
            <person name="Brescovit A.D."/>
            <person name="Santos A.J."/>
        </authorList>
    </citation>
    <scope>NUCLEOTIDE SEQUENCE [LARGE SCALE GENOMIC DNA]</scope>
</reference>
<dbReference type="InterPro" id="IPR036291">
    <property type="entry name" value="NAD(P)-bd_dom_sf"/>
</dbReference>
<name>A0A0P1BJN2_9BASI</name>
<evidence type="ECO:0000313" key="4">
    <source>
        <dbReference type="Proteomes" id="UP000054845"/>
    </source>
</evidence>
<evidence type="ECO:0000256" key="1">
    <source>
        <dbReference type="ARBA" id="ARBA00006484"/>
    </source>
</evidence>
<accession>A0A0P1BJN2</accession>
<organism evidence="3 4">
    <name type="scientific">Ceraceosorus bombacis</name>
    <dbReference type="NCBI Taxonomy" id="401625"/>
    <lineage>
        <taxon>Eukaryota</taxon>
        <taxon>Fungi</taxon>
        <taxon>Dikarya</taxon>
        <taxon>Basidiomycota</taxon>
        <taxon>Ustilaginomycotina</taxon>
        <taxon>Exobasidiomycetes</taxon>
        <taxon>Ceraceosorales</taxon>
        <taxon>Ceraceosoraceae</taxon>
        <taxon>Ceraceosorus</taxon>
    </lineage>
</organism>
<dbReference type="Pfam" id="PF13561">
    <property type="entry name" value="adh_short_C2"/>
    <property type="match status" value="1"/>
</dbReference>
<dbReference type="FunFam" id="3.40.50.720:FF:000084">
    <property type="entry name" value="Short-chain dehydrogenase reductase"/>
    <property type="match status" value="1"/>
</dbReference>
<dbReference type="STRING" id="401625.A0A0P1BJN2"/>
<keyword evidence="2" id="KW-0560">Oxidoreductase</keyword>
<keyword evidence="4" id="KW-1185">Reference proteome</keyword>
<evidence type="ECO:0000256" key="2">
    <source>
        <dbReference type="ARBA" id="ARBA00023002"/>
    </source>
</evidence>
<dbReference type="PRINTS" id="PR00081">
    <property type="entry name" value="GDHRDH"/>
</dbReference>
<dbReference type="OrthoDB" id="5327538at2759"/>
<dbReference type="Proteomes" id="UP000054845">
    <property type="component" value="Unassembled WGS sequence"/>
</dbReference>
<proteinExistence type="inferred from homology"/>
<dbReference type="EMBL" id="CCYA01000318">
    <property type="protein sequence ID" value="CEH16575.1"/>
    <property type="molecule type" value="Genomic_DNA"/>
</dbReference>
<protein>
    <submittedName>
        <fullName evidence="3">Reductases with broad range of substrate specificities</fullName>
    </submittedName>
</protein>
<dbReference type="InterPro" id="IPR002347">
    <property type="entry name" value="SDR_fam"/>
</dbReference>
<dbReference type="AlphaFoldDB" id="A0A0P1BJN2"/>
<dbReference type="SUPFAM" id="SSF51735">
    <property type="entry name" value="NAD(P)-binding Rossmann-fold domains"/>
    <property type="match status" value="1"/>
</dbReference>
<dbReference type="PANTHER" id="PTHR48107">
    <property type="entry name" value="NADPH-DEPENDENT ALDEHYDE REDUCTASE-LIKE PROTEIN, CHLOROPLASTIC-RELATED"/>
    <property type="match status" value="1"/>
</dbReference>
<sequence>MASSSTTPLPLQGKIALVTGGGTRGIGADTVIELVKAGASVAIGYRSKANLAEEVQANCKPHLAQGAQAWIVQGDISDASSAQTFAKAALDLVGGKIDILVQCAGYMYMHGIHELKEDSWHAHLSANVTGPLFLTQTLLPNIRNDGRIILFSSTLTTNLANFAPGYLSYLASKGALEQVARMLARDPSISGAERRITTNVVAPGPVATELFLRGKSQEVIDRIASSAPAKRLGKTDEIGSVVAFLASPAAAWVNGQTLRTPAAATLNRLESLSNGRVI</sequence>
<comment type="similarity">
    <text evidence="1">Belongs to the short-chain dehydrogenases/reductases (SDR) family.</text>
</comment>
<dbReference type="PANTHER" id="PTHR48107:SF7">
    <property type="entry name" value="RE15974P"/>
    <property type="match status" value="1"/>
</dbReference>
<dbReference type="Gene3D" id="3.40.50.720">
    <property type="entry name" value="NAD(P)-binding Rossmann-like Domain"/>
    <property type="match status" value="1"/>
</dbReference>